<organism evidence="2 3">
    <name type="scientific">Lasius platythorax</name>
    <dbReference type="NCBI Taxonomy" id="488582"/>
    <lineage>
        <taxon>Eukaryota</taxon>
        <taxon>Metazoa</taxon>
        <taxon>Ecdysozoa</taxon>
        <taxon>Arthropoda</taxon>
        <taxon>Hexapoda</taxon>
        <taxon>Insecta</taxon>
        <taxon>Pterygota</taxon>
        <taxon>Neoptera</taxon>
        <taxon>Endopterygota</taxon>
        <taxon>Hymenoptera</taxon>
        <taxon>Apocrita</taxon>
        <taxon>Aculeata</taxon>
        <taxon>Formicoidea</taxon>
        <taxon>Formicidae</taxon>
        <taxon>Formicinae</taxon>
        <taxon>Lasius</taxon>
        <taxon>Lasius</taxon>
    </lineage>
</organism>
<evidence type="ECO:0000313" key="3">
    <source>
        <dbReference type="Proteomes" id="UP001497644"/>
    </source>
</evidence>
<gene>
    <name evidence="2" type="ORF">LPLAT_LOCUS3790</name>
</gene>
<feature type="region of interest" description="Disordered" evidence="1">
    <location>
        <begin position="65"/>
        <end position="84"/>
    </location>
</feature>
<accession>A0AAV2NEE3</accession>
<dbReference type="EMBL" id="OZ034836">
    <property type="protein sequence ID" value="CAL1677834.1"/>
    <property type="molecule type" value="Genomic_DNA"/>
</dbReference>
<name>A0AAV2NEE3_9HYME</name>
<evidence type="ECO:0000313" key="2">
    <source>
        <dbReference type="EMBL" id="CAL1677834.1"/>
    </source>
</evidence>
<keyword evidence="3" id="KW-1185">Reference proteome</keyword>
<proteinExistence type="predicted"/>
<protein>
    <submittedName>
        <fullName evidence="2">Uncharacterized protein</fullName>
    </submittedName>
</protein>
<evidence type="ECO:0000256" key="1">
    <source>
        <dbReference type="SAM" id="MobiDB-lite"/>
    </source>
</evidence>
<sequence length="84" mass="9229">MKSPELERRDLTCPIADSGRPFATGKQAKIDVSTGSKHPHTRVYLAIIQLALCVGSPGERRAISPLDQRQTWRRNKVSDTAGVS</sequence>
<dbReference type="AlphaFoldDB" id="A0AAV2NEE3"/>
<reference evidence="2" key="1">
    <citation type="submission" date="2024-04" db="EMBL/GenBank/DDBJ databases">
        <authorList>
            <consortium name="Molecular Ecology Group"/>
        </authorList>
    </citation>
    <scope>NUCLEOTIDE SEQUENCE</scope>
</reference>
<dbReference type="Proteomes" id="UP001497644">
    <property type="component" value="Chromosome 13"/>
</dbReference>